<accession>Q14VP9</accession>
<organism evidence="2">
    <name type="scientific">Ranid herpesvirus 1</name>
    <name type="common">Lucke tumor herpesvirus</name>
    <dbReference type="NCBI Taxonomy" id="85655"/>
    <lineage>
        <taxon>Viruses</taxon>
        <taxon>Duplodnaviria</taxon>
        <taxon>Heunggongvirae</taxon>
        <taxon>Peploviricota</taxon>
        <taxon>Herviviricetes</taxon>
        <taxon>Herpesvirales</taxon>
        <taxon>Alloherpesviridae</taxon>
        <taxon>Batravirus</taxon>
        <taxon>Batravirus ranidallo1</taxon>
    </lineage>
</organism>
<dbReference type="Proteomes" id="UP000011238">
    <property type="component" value="Segment"/>
</dbReference>
<keyword evidence="2" id="KW-1185">Reference proteome</keyword>
<evidence type="ECO:0000313" key="2">
    <source>
        <dbReference type="Proteomes" id="UP000011238"/>
    </source>
</evidence>
<name>Q14VP9_9VIRU</name>
<dbReference type="RefSeq" id="YP_656714.1">
    <property type="nucleotide sequence ID" value="NC_008211.1"/>
</dbReference>
<protein>
    <submittedName>
        <fullName evidence="1">ORF59</fullName>
    </submittedName>
</protein>
<sequence length="382" mass="43173">MKNADPLVAPAMPRVINLYTDLCREQCLDGWLSSEFLLYMHGKCNPHMIKQSAPIIRCMTNGDSPPPIPASLMLNLSRVRGRSVDLSNLIVFRLVIMRQFYFFLLRYGLIAHCIARTRGAVVEIERALLSCESAPSPRAIKWMLPETYRTSHVHRFHRQLFQYTKQFVTDSLTSSVNVEARLLQSLLARRHSRTPLAYIPRIALWTRPMYNALVERLTADAWCVGQNRINKITTLVELLSSVSKDSTTAHRFLCLIYHVLNAYINWFCYNTQQFVAAATRCSSAPSAASLIDTRCSACFKNTTTRSTRCKQKNVESLYCIDDRAFVASCCEAPLVCVDVSGFIVYSSSTHERYGPCARCAAFAVQPVTAGPHVCERCSNKVY</sequence>
<dbReference type="KEGG" id="vg:5141244"/>
<dbReference type="EMBL" id="DQ665917">
    <property type="protein sequence ID" value="ABG25743.1"/>
    <property type="molecule type" value="Genomic_DNA"/>
</dbReference>
<evidence type="ECO:0000313" key="1">
    <source>
        <dbReference type="EMBL" id="ABG25743.1"/>
    </source>
</evidence>
<dbReference type="GeneID" id="5141244"/>
<reference evidence="2" key="1">
    <citation type="journal article" date="1999" name="J. Cancer Res. Clin. Oncol.">
        <title>Genomic studies of the Lucke tumor herpesvirus (RaHV-1).</title>
        <authorList>
            <person name="Davison A.J."/>
            <person name="Sauerbier W."/>
            <person name="Dolan A."/>
            <person name="Addison C."/>
            <person name="McKinnell R.G."/>
        </authorList>
    </citation>
    <scope>NUCLEOTIDE SEQUENCE [LARGE SCALE GENOMIC DNA]</scope>
    <source>
        <strain evidence="2">McKinnell</strain>
    </source>
</reference>
<proteinExistence type="predicted"/>
<reference evidence="1 2" key="2">
    <citation type="journal article" date="2006" name="J. Gen. Virol.">
        <title>Genome sequences of two frog herpesviruses.</title>
        <authorList>
            <person name="Davison A.J."/>
            <person name="Cunningham C."/>
            <person name="Sauerbier W."/>
            <person name="McKinnell R.G."/>
        </authorList>
    </citation>
    <scope>NUCLEOTIDE SEQUENCE [LARGE SCALE GENOMIC DNA]</scope>
    <source>
        <strain evidence="1 2">McKinnell</strain>
    </source>
</reference>